<name>I3YCH9_THIV6</name>
<dbReference type="HOGENOM" id="CLU_1255484_0_0_6"/>
<evidence type="ECO:0000313" key="3">
    <source>
        <dbReference type="Proteomes" id="UP000006062"/>
    </source>
</evidence>
<protein>
    <submittedName>
        <fullName evidence="2">PilZ domain-containing protein</fullName>
    </submittedName>
</protein>
<proteinExistence type="predicted"/>
<dbReference type="RefSeq" id="WP_014779131.1">
    <property type="nucleotide sequence ID" value="NC_018012.1"/>
</dbReference>
<dbReference type="InterPro" id="IPR009875">
    <property type="entry name" value="PilZ_domain"/>
</dbReference>
<keyword evidence="3" id="KW-1185">Reference proteome</keyword>
<dbReference type="Pfam" id="PF07238">
    <property type="entry name" value="PilZ"/>
    <property type="match status" value="1"/>
</dbReference>
<sequence>MPSSRNEILSSDELEFIRQLEAADSGQAPEDEVGGWLRISEDAAGLLGGFSESPLIELQAGWQGHRLRFPLKPRTRSDNGELTLEIGVPEVLEGGARSRSWRVPPGTDEMQLQDKSGRLEQPRVVNLSYTGMAIEQRADRLPDLNQPLRDLRLVLPGQGEYLRLLGYVVRQTRLDDRRIQLGIRFEPLSEENRDRLGRYILRRHKELQAEKPVSGLVPDR</sequence>
<dbReference type="Gene3D" id="2.40.10.220">
    <property type="entry name" value="predicted glycosyltransferase like domains"/>
    <property type="match status" value="1"/>
</dbReference>
<dbReference type="AlphaFoldDB" id="I3YCH9"/>
<dbReference type="KEGG" id="tvi:Thivi_2779"/>
<gene>
    <name evidence="2" type="ordered locus">Thivi_2779</name>
</gene>
<feature type="domain" description="PilZ" evidence="1">
    <location>
        <begin position="112"/>
        <end position="201"/>
    </location>
</feature>
<dbReference type="Proteomes" id="UP000006062">
    <property type="component" value="Chromosome"/>
</dbReference>
<dbReference type="GO" id="GO:0035438">
    <property type="term" value="F:cyclic-di-GMP binding"/>
    <property type="evidence" value="ECO:0007669"/>
    <property type="project" value="InterPro"/>
</dbReference>
<organism evidence="2 3">
    <name type="scientific">Thiocystis violascens (strain ATCC 17096 / DSM 198 / 6111)</name>
    <name type="common">Chromatium violascens</name>
    <dbReference type="NCBI Taxonomy" id="765911"/>
    <lineage>
        <taxon>Bacteria</taxon>
        <taxon>Pseudomonadati</taxon>
        <taxon>Pseudomonadota</taxon>
        <taxon>Gammaproteobacteria</taxon>
        <taxon>Chromatiales</taxon>
        <taxon>Chromatiaceae</taxon>
        <taxon>Thiocystis</taxon>
    </lineage>
</organism>
<accession>I3YCH9</accession>
<reference evidence="2 3" key="1">
    <citation type="submission" date="2012-06" db="EMBL/GenBank/DDBJ databases">
        <title>Complete sequence of Thiocystis violascens DSM 198.</title>
        <authorList>
            <consortium name="US DOE Joint Genome Institute"/>
            <person name="Lucas S."/>
            <person name="Han J."/>
            <person name="Lapidus A."/>
            <person name="Cheng J.-F."/>
            <person name="Goodwin L."/>
            <person name="Pitluck S."/>
            <person name="Peters L."/>
            <person name="Ovchinnikova G."/>
            <person name="Teshima H."/>
            <person name="Detter J.C."/>
            <person name="Han C."/>
            <person name="Tapia R."/>
            <person name="Land M."/>
            <person name="Hauser L."/>
            <person name="Kyrpides N."/>
            <person name="Ivanova N."/>
            <person name="Pagani I."/>
            <person name="Vogl K."/>
            <person name="Liu Z."/>
            <person name="Frigaard N.-U."/>
            <person name="Bryant D."/>
            <person name="Woyke T."/>
        </authorList>
    </citation>
    <scope>NUCLEOTIDE SEQUENCE [LARGE SCALE GENOMIC DNA]</scope>
    <source>
        <strain evidence="3">ATCC 17096 / DSM 198 / 6111</strain>
    </source>
</reference>
<dbReference type="OrthoDB" id="6989154at2"/>
<evidence type="ECO:0000313" key="2">
    <source>
        <dbReference type="EMBL" id="AFL74697.1"/>
    </source>
</evidence>
<dbReference type="EMBL" id="CP003154">
    <property type="protein sequence ID" value="AFL74697.1"/>
    <property type="molecule type" value="Genomic_DNA"/>
</dbReference>
<dbReference type="eggNOG" id="ENOG5031Q7V">
    <property type="taxonomic scope" value="Bacteria"/>
</dbReference>
<evidence type="ECO:0000259" key="1">
    <source>
        <dbReference type="Pfam" id="PF07238"/>
    </source>
</evidence>